<evidence type="ECO:0000256" key="4">
    <source>
        <dbReference type="ARBA" id="ARBA00022544"/>
    </source>
</evidence>
<dbReference type="PANTHER" id="PTHR34975">
    <property type="entry name" value="SPORE GERMINATION PROTEIN A2"/>
    <property type="match status" value="1"/>
</dbReference>
<dbReference type="AlphaFoldDB" id="A0A942YW59"/>
<evidence type="ECO:0000256" key="8">
    <source>
        <dbReference type="SAM" id="Phobius"/>
    </source>
</evidence>
<accession>A0A942YW59</accession>
<feature type="transmembrane region" description="Helical" evidence="8">
    <location>
        <begin position="12"/>
        <end position="33"/>
    </location>
</feature>
<dbReference type="EMBL" id="JAGYPF010000004">
    <property type="protein sequence ID" value="MBS4214769.1"/>
    <property type="molecule type" value="Genomic_DNA"/>
</dbReference>
<comment type="caution">
    <text evidence="9">The sequence shown here is derived from an EMBL/GenBank/DDBJ whole genome shotgun (WGS) entry which is preliminary data.</text>
</comment>
<keyword evidence="7 8" id="KW-0472">Membrane</keyword>
<keyword evidence="10" id="KW-1185">Reference proteome</keyword>
<sequence length="371" mass="42708">MKTEQITQNQLMLFFILYYYSTLVGFAASQLIYLSQYDSVLVIYISGIAGVILAYFVIKLATRRPNEFFVHYGSEILPKWIHIPIMVFFFVSFLQISGIILREYEDFIVQTYLPRTPNWAVGCMFGMVVAVTARLGFENLFRIAQGLFYLVILGNIGNAIFIGKELQWDRWIAFVTNHSGQGIFIGSFQTVPTFGEVVILLFIFPYLTQKHKTLKSIMWATFFSALFIGQNIIWLLLLFGPNLSSHLTYPMIEMIRYIRIADFIQNLDHLLISIWATMVFLKVTVFFTISVQILAHLFHLKDHRPLTFSLAAVMVALSINTASGTAELTSFLYQAWAAFLYFLEFIPFLYLLVDTIKQSNKKNKIGNKLKT</sequence>
<feature type="transmembrane region" description="Helical" evidence="8">
    <location>
        <begin position="272"/>
        <end position="294"/>
    </location>
</feature>
<feature type="transmembrane region" description="Helical" evidence="8">
    <location>
        <begin position="183"/>
        <end position="207"/>
    </location>
</feature>
<keyword evidence="3" id="KW-0813">Transport</keyword>
<dbReference type="Proteomes" id="UP000679749">
    <property type="component" value="Unassembled WGS sequence"/>
</dbReference>
<comment type="subcellular location">
    <subcellularLocation>
        <location evidence="1">Membrane</location>
        <topology evidence="1">Multi-pass membrane protein</topology>
    </subcellularLocation>
</comment>
<dbReference type="GO" id="GO:0009847">
    <property type="term" value="P:spore germination"/>
    <property type="evidence" value="ECO:0007669"/>
    <property type="project" value="InterPro"/>
</dbReference>
<evidence type="ECO:0000256" key="2">
    <source>
        <dbReference type="ARBA" id="ARBA00007998"/>
    </source>
</evidence>
<evidence type="ECO:0000256" key="7">
    <source>
        <dbReference type="ARBA" id="ARBA00023136"/>
    </source>
</evidence>
<feature type="transmembrane region" description="Helical" evidence="8">
    <location>
        <begin position="119"/>
        <end position="137"/>
    </location>
</feature>
<reference evidence="9" key="1">
    <citation type="submission" date="2021-05" db="EMBL/GenBank/DDBJ databases">
        <title>Novel Bacillus species.</title>
        <authorList>
            <person name="Liu G."/>
        </authorList>
    </citation>
    <scope>NUCLEOTIDE SEQUENCE</scope>
    <source>
        <strain evidence="9">FJAT-49825</strain>
    </source>
</reference>
<evidence type="ECO:0000256" key="6">
    <source>
        <dbReference type="ARBA" id="ARBA00022989"/>
    </source>
</evidence>
<name>A0A942YW59_9BACI</name>
<evidence type="ECO:0000313" key="9">
    <source>
        <dbReference type="EMBL" id="MBS4214769.1"/>
    </source>
</evidence>
<keyword evidence="6 8" id="KW-1133">Transmembrane helix</keyword>
<keyword evidence="4" id="KW-0309">Germination</keyword>
<evidence type="ECO:0000256" key="5">
    <source>
        <dbReference type="ARBA" id="ARBA00022692"/>
    </source>
</evidence>
<organism evidence="9 10">
    <name type="scientific">Neobacillus rhizophilus</name>
    <dbReference type="NCBI Taxonomy" id="2833579"/>
    <lineage>
        <taxon>Bacteria</taxon>
        <taxon>Bacillati</taxon>
        <taxon>Bacillota</taxon>
        <taxon>Bacilli</taxon>
        <taxon>Bacillales</taxon>
        <taxon>Bacillaceae</taxon>
        <taxon>Neobacillus</taxon>
    </lineage>
</organism>
<feature type="transmembrane region" description="Helical" evidence="8">
    <location>
        <begin position="39"/>
        <end position="58"/>
    </location>
</feature>
<dbReference type="Pfam" id="PF03845">
    <property type="entry name" value="Spore_permease"/>
    <property type="match status" value="1"/>
</dbReference>
<dbReference type="GO" id="GO:0016020">
    <property type="term" value="C:membrane"/>
    <property type="evidence" value="ECO:0007669"/>
    <property type="project" value="UniProtKB-SubCell"/>
</dbReference>
<proteinExistence type="inferred from homology"/>
<feature type="transmembrane region" description="Helical" evidence="8">
    <location>
        <begin position="79"/>
        <end position="99"/>
    </location>
</feature>
<dbReference type="RefSeq" id="WP_213119278.1">
    <property type="nucleotide sequence ID" value="NZ_JAGYPF010000004.1"/>
</dbReference>
<evidence type="ECO:0000256" key="1">
    <source>
        <dbReference type="ARBA" id="ARBA00004141"/>
    </source>
</evidence>
<protein>
    <submittedName>
        <fullName evidence="9">GerAB/ArcD/ProY family transporter</fullName>
    </submittedName>
</protein>
<keyword evidence="5 8" id="KW-0812">Transmembrane</keyword>
<comment type="similarity">
    <text evidence="2">Belongs to the amino acid-polyamine-organocation (APC) superfamily. Spore germination protein (SGP) (TC 2.A.3.9) family.</text>
</comment>
<gene>
    <name evidence="9" type="ORF">KHA99_20180</name>
</gene>
<feature type="transmembrane region" description="Helical" evidence="8">
    <location>
        <begin position="219"/>
        <end position="239"/>
    </location>
</feature>
<feature type="transmembrane region" description="Helical" evidence="8">
    <location>
        <begin position="146"/>
        <end position="163"/>
    </location>
</feature>
<feature type="transmembrane region" description="Helical" evidence="8">
    <location>
        <begin position="306"/>
        <end position="325"/>
    </location>
</feature>
<feature type="transmembrane region" description="Helical" evidence="8">
    <location>
        <begin position="331"/>
        <end position="353"/>
    </location>
</feature>
<dbReference type="PANTHER" id="PTHR34975:SF2">
    <property type="entry name" value="SPORE GERMINATION PROTEIN A2"/>
    <property type="match status" value="1"/>
</dbReference>
<evidence type="ECO:0000313" key="10">
    <source>
        <dbReference type="Proteomes" id="UP000679749"/>
    </source>
</evidence>
<evidence type="ECO:0000256" key="3">
    <source>
        <dbReference type="ARBA" id="ARBA00022448"/>
    </source>
</evidence>
<dbReference type="InterPro" id="IPR004761">
    <property type="entry name" value="Spore_GerAB"/>
</dbReference>